<dbReference type="EMBL" id="BRLB01000008">
    <property type="protein sequence ID" value="GKX30163.1"/>
    <property type="molecule type" value="Genomic_DNA"/>
</dbReference>
<dbReference type="Proteomes" id="UP001144256">
    <property type="component" value="Unassembled WGS sequence"/>
</dbReference>
<reference evidence="1" key="1">
    <citation type="submission" date="2022-06" db="EMBL/GenBank/DDBJ databases">
        <title>Vallitalea longa sp. nov., an anaerobic bacterium isolated from marine sediment.</title>
        <authorList>
            <person name="Hirano S."/>
            <person name="Terahara T."/>
            <person name="Mori K."/>
            <person name="Hamada M."/>
            <person name="Matsumoto R."/>
            <person name="Kobayashi T."/>
        </authorList>
    </citation>
    <scope>NUCLEOTIDE SEQUENCE</scope>
    <source>
        <strain evidence="1">SH18-1</strain>
    </source>
</reference>
<keyword evidence="2" id="KW-1185">Reference proteome</keyword>
<protein>
    <submittedName>
        <fullName evidence="1">Uncharacterized protein</fullName>
    </submittedName>
</protein>
<gene>
    <name evidence="1" type="ORF">SH1V18_26430</name>
</gene>
<dbReference type="AlphaFoldDB" id="A0A9W5YFC2"/>
<organism evidence="1 2">
    <name type="scientific">Vallitalea longa</name>
    <dbReference type="NCBI Taxonomy" id="2936439"/>
    <lineage>
        <taxon>Bacteria</taxon>
        <taxon>Bacillati</taxon>
        <taxon>Bacillota</taxon>
        <taxon>Clostridia</taxon>
        <taxon>Lachnospirales</taxon>
        <taxon>Vallitaleaceae</taxon>
        <taxon>Vallitalea</taxon>
    </lineage>
</organism>
<proteinExistence type="predicted"/>
<dbReference type="RefSeq" id="WP_281816115.1">
    <property type="nucleotide sequence ID" value="NZ_BRLB01000008.1"/>
</dbReference>
<evidence type="ECO:0000313" key="2">
    <source>
        <dbReference type="Proteomes" id="UP001144256"/>
    </source>
</evidence>
<comment type="caution">
    <text evidence="1">The sequence shown here is derived from an EMBL/GenBank/DDBJ whole genome shotgun (WGS) entry which is preliminary data.</text>
</comment>
<accession>A0A9W5YFC2</accession>
<sequence>MLNSIYETRTRLKEGYHISLTIPREEYTVIYGNNICDKNASEIINNYLQHRDDDGQAFDIKIYDHEASNMIEIEARLNYLKNEHTDYETYH</sequence>
<name>A0A9W5YFC2_9FIRM</name>
<evidence type="ECO:0000313" key="1">
    <source>
        <dbReference type="EMBL" id="GKX30163.1"/>
    </source>
</evidence>